<accession>A0A286H2P2</accession>
<dbReference type="Proteomes" id="UP000219621">
    <property type="component" value="Unassembled WGS sequence"/>
</dbReference>
<proteinExistence type="predicted"/>
<evidence type="ECO:0000256" key="1">
    <source>
        <dbReference type="SAM" id="MobiDB-lite"/>
    </source>
</evidence>
<name>A0A286H2P2_9PROT</name>
<keyword evidence="3" id="KW-1185">Reference proteome</keyword>
<sequence>MTLRKSHRRITASAMAGFSPSTGARLEADPRLPSQKKAERRHGGGKPDPLEGIWDSDVVPMLEAAPALRPVTILHELCRRYPDRDIMAARRTIERRVTHWKALHGPER</sequence>
<evidence type="ECO:0000313" key="2">
    <source>
        <dbReference type="EMBL" id="SOE01962.1"/>
    </source>
</evidence>
<dbReference type="EMBL" id="OCNJ01000039">
    <property type="protein sequence ID" value="SOE01962.1"/>
    <property type="molecule type" value="Genomic_DNA"/>
</dbReference>
<protein>
    <recommendedName>
        <fullName evidence="4">Transposase</fullName>
    </recommendedName>
</protein>
<evidence type="ECO:0008006" key="4">
    <source>
        <dbReference type="Google" id="ProtNLM"/>
    </source>
</evidence>
<dbReference type="AlphaFoldDB" id="A0A286H2P2"/>
<gene>
    <name evidence="2" type="ORF">SAMN05421508_1393</name>
</gene>
<reference evidence="2 3" key="1">
    <citation type="submission" date="2017-09" db="EMBL/GenBank/DDBJ databases">
        <authorList>
            <person name="Ehlers B."/>
            <person name="Leendertz F.H."/>
        </authorList>
    </citation>
    <scope>NUCLEOTIDE SEQUENCE [LARGE SCALE GENOMIC DNA]</scope>
    <source>
        <strain evidence="2 3">USBA 140</strain>
    </source>
</reference>
<organism evidence="2 3">
    <name type="scientific">Caenispirillum bisanense</name>
    <dbReference type="NCBI Taxonomy" id="414052"/>
    <lineage>
        <taxon>Bacteria</taxon>
        <taxon>Pseudomonadati</taxon>
        <taxon>Pseudomonadota</taxon>
        <taxon>Alphaproteobacteria</taxon>
        <taxon>Rhodospirillales</taxon>
        <taxon>Novispirillaceae</taxon>
        <taxon>Caenispirillum</taxon>
    </lineage>
</organism>
<feature type="non-terminal residue" evidence="2">
    <location>
        <position position="108"/>
    </location>
</feature>
<feature type="region of interest" description="Disordered" evidence="1">
    <location>
        <begin position="1"/>
        <end position="52"/>
    </location>
</feature>
<feature type="compositionally biased region" description="Basic residues" evidence="1">
    <location>
        <begin position="1"/>
        <end position="10"/>
    </location>
</feature>
<evidence type="ECO:0000313" key="3">
    <source>
        <dbReference type="Proteomes" id="UP000219621"/>
    </source>
</evidence>